<comment type="similarity">
    <text evidence="6 7">Belongs to the class I-like SAM-binding methyltransferase superfamily. C5-methyltransferase family.</text>
</comment>
<dbReference type="InterPro" id="IPR050390">
    <property type="entry name" value="C5-Methyltransferase"/>
</dbReference>
<dbReference type="InterPro" id="IPR001525">
    <property type="entry name" value="C5_MeTfrase"/>
</dbReference>
<dbReference type="PRINTS" id="PR00105">
    <property type="entry name" value="C5METTRFRASE"/>
</dbReference>
<reference evidence="9 10" key="1">
    <citation type="journal article" date="2020" name="Front. Cell. Infect. Microbiol.">
        <title>Characterization of Three Porcine Acinetobacter towneri Strains Co-Harboring tet(X3) and bla OXA-58.</title>
        <authorList>
            <person name="Ma J."/>
            <person name="Wang J."/>
            <person name="Feng J."/>
            <person name="Liu Y."/>
            <person name="Yang B."/>
            <person name="Li R."/>
            <person name="Bai L."/>
            <person name="He T."/>
            <person name="Wang X."/>
            <person name="Yang Z."/>
        </authorList>
    </citation>
    <scope>NUCLEOTIDE SEQUENCE [LARGE SCALE GENOMIC DNA]</scope>
    <source>
        <strain evidence="9 10">GX5</strain>
    </source>
</reference>
<keyword evidence="10" id="KW-1185">Reference proteome</keyword>
<gene>
    <name evidence="9" type="primary">dcm</name>
    <name evidence="9" type="ORF">J4G45_03355</name>
</gene>
<dbReference type="Proteomes" id="UP000663954">
    <property type="component" value="Chromosome"/>
</dbReference>
<dbReference type="CDD" id="cd00093">
    <property type="entry name" value="HTH_XRE"/>
    <property type="match status" value="1"/>
</dbReference>
<dbReference type="Gene3D" id="3.90.120.10">
    <property type="entry name" value="DNA Methylase, subunit A, domain 2"/>
    <property type="match status" value="1"/>
</dbReference>
<dbReference type="Pfam" id="PF00145">
    <property type="entry name" value="DNA_methylase"/>
    <property type="match status" value="1"/>
</dbReference>
<dbReference type="PROSITE" id="PS00095">
    <property type="entry name" value="C5_MTASE_2"/>
    <property type="match status" value="1"/>
</dbReference>
<dbReference type="InterPro" id="IPR018117">
    <property type="entry name" value="C5_DNA_meth_AS"/>
</dbReference>
<dbReference type="PROSITE" id="PS51679">
    <property type="entry name" value="SAM_MT_C5"/>
    <property type="match status" value="1"/>
</dbReference>
<dbReference type="RefSeq" id="WP_207973745.1">
    <property type="nucleotide sequence ID" value="NZ_CP071766.1"/>
</dbReference>
<evidence type="ECO:0000256" key="8">
    <source>
        <dbReference type="RuleBase" id="RU000417"/>
    </source>
</evidence>
<evidence type="ECO:0000256" key="7">
    <source>
        <dbReference type="RuleBase" id="RU000416"/>
    </source>
</evidence>
<evidence type="ECO:0000256" key="6">
    <source>
        <dbReference type="PROSITE-ProRule" id="PRU01016"/>
    </source>
</evidence>
<dbReference type="GO" id="GO:0032259">
    <property type="term" value="P:methylation"/>
    <property type="evidence" value="ECO:0007669"/>
    <property type="project" value="UniProtKB-KW"/>
</dbReference>
<dbReference type="SUPFAM" id="SSF53335">
    <property type="entry name" value="S-adenosyl-L-methionine-dependent methyltransferases"/>
    <property type="match status" value="1"/>
</dbReference>
<dbReference type="PROSITE" id="PS00094">
    <property type="entry name" value="C5_MTASE_1"/>
    <property type="match status" value="1"/>
</dbReference>
<evidence type="ECO:0000256" key="3">
    <source>
        <dbReference type="ARBA" id="ARBA00022691"/>
    </source>
</evidence>
<keyword evidence="2 6" id="KW-0808">Transferase</keyword>
<dbReference type="InterPro" id="IPR031303">
    <property type="entry name" value="C5_meth_CS"/>
</dbReference>
<dbReference type="EC" id="2.1.1.37" evidence="8"/>
<accession>A0ABX7TEU7</accession>
<dbReference type="PANTHER" id="PTHR10629">
    <property type="entry name" value="CYTOSINE-SPECIFIC METHYLTRANSFERASE"/>
    <property type="match status" value="1"/>
</dbReference>
<keyword evidence="1 6" id="KW-0489">Methyltransferase</keyword>
<proteinExistence type="inferred from homology"/>
<evidence type="ECO:0000256" key="5">
    <source>
        <dbReference type="ARBA" id="ARBA00047422"/>
    </source>
</evidence>
<dbReference type="InterPro" id="IPR029063">
    <property type="entry name" value="SAM-dependent_MTases_sf"/>
</dbReference>
<evidence type="ECO:0000256" key="1">
    <source>
        <dbReference type="ARBA" id="ARBA00022603"/>
    </source>
</evidence>
<feature type="active site" evidence="6">
    <location>
        <position position="199"/>
    </location>
</feature>
<dbReference type="Gene3D" id="1.10.260.40">
    <property type="entry name" value="lambda repressor-like DNA-binding domains"/>
    <property type="match status" value="1"/>
</dbReference>
<protein>
    <recommendedName>
        <fullName evidence="8">Cytosine-specific methyltransferase</fullName>
        <ecNumber evidence="8">2.1.1.37</ecNumber>
    </recommendedName>
</protein>
<dbReference type="PANTHER" id="PTHR10629:SF52">
    <property type="entry name" value="DNA (CYTOSINE-5)-METHYLTRANSFERASE 1"/>
    <property type="match status" value="1"/>
</dbReference>
<name>A0ABX7TEU7_9GAMM</name>
<dbReference type="GO" id="GO:0003886">
    <property type="term" value="F:DNA (cytosine-5-)-methyltransferase activity"/>
    <property type="evidence" value="ECO:0007669"/>
    <property type="project" value="UniProtKB-EC"/>
</dbReference>
<dbReference type="Gene3D" id="3.40.50.150">
    <property type="entry name" value="Vaccinia Virus protein VP39"/>
    <property type="match status" value="1"/>
</dbReference>
<evidence type="ECO:0000256" key="4">
    <source>
        <dbReference type="ARBA" id="ARBA00022747"/>
    </source>
</evidence>
<evidence type="ECO:0000313" key="9">
    <source>
        <dbReference type="EMBL" id="QTD62237.1"/>
    </source>
</evidence>
<dbReference type="GeneID" id="64221486"/>
<evidence type="ECO:0000256" key="2">
    <source>
        <dbReference type="ARBA" id="ARBA00022679"/>
    </source>
</evidence>
<evidence type="ECO:0000313" key="10">
    <source>
        <dbReference type="Proteomes" id="UP000663954"/>
    </source>
</evidence>
<dbReference type="EMBL" id="CP071770">
    <property type="protein sequence ID" value="QTD62237.1"/>
    <property type="molecule type" value="Genomic_DNA"/>
</dbReference>
<dbReference type="SUPFAM" id="SSF47413">
    <property type="entry name" value="lambda repressor-like DNA-binding domains"/>
    <property type="match status" value="1"/>
</dbReference>
<keyword evidence="4" id="KW-0680">Restriction system</keyword>
<dbReference type="NCBIfam" id="TIGR00675">
    <property type="entry name" value="dcm"/>
    <property type="match status" value="1"/>
</dbReference>
<keyword evidence="3 6" id="KW-0949">S-adenosyl-L-methionine</keyword>
<comment type="catalytic activity">
    <reaction evidence="5 8">
        <text>a 2'-deoxycytidine in DNA + S-adenosyl-L-methionine = a 5-methyl-2'-deoxycytidine in DNA + S-adenosyl-L-homocysteine + H(+)</text>
        <dbReference type="Rhea" id="RHEA:13681"/>
        <dbReference type="Rhea" id="RHEA-COMP:11369"/>
        <dbReference type="Rhea" id="RHEA-COMP:11370"/>
        <dbReference type="ChEBI" id="CHEBI:15378"/>
        <dbReference type="ChEBI" id="CHEBI:57856"/>
        <dbReference type="ChEBI" id="CHEBI:59789"/>
        <dbReference type="ChEBI" id="CHEBI:85452"/>
        <dbReference type="ChEBI" id="CHEBI:85454"/>
        <dbReference type="EC" id="2.1.1.37"/>
    </reaction>
</comment>
<sequence length="458" mass="51378">MLDSNFSGQELRLFRESQKVSQAKLAKETSIVQAKISSFELDKGILSDEDKAKIFQFFSNSSKVEKVVKAKKRITKQSNFSISSLDVNERKKKYALSPKNKKYVQDLDTLYDRHLNSNKDFKAISLFSGCGGLCLGFSAAGVRIAGFIEKDKDISQIYRDNFSSTPQLANDITSLSHKDIEEYKESIGDVDIVIGGPPCQGFSLSGKRDKSDARNKLFENYLDIVSVFKPKIALLENVQLLTSMKDESGKYIKDLIINKFQDLGYKISYFEVNAKDYGVPQSRARVFFLAIKNDIALDLGFPTIEKENLTFGDACSDLEYLESGESSNVDELHFAVNHPPHVLEWLWNVPEGSSAHDNEDESLRPPSGYNTTYKRQVWNEEGSTVQTTFGMISGCRNVHPVATRSLTVREAARIQSFPDRFIFNGKVGTIRTAIGNAVPPLLAYKIASHLVNELKKIK</sequence>
<dbReference type="InterPro" id="IPR001387">
    <property type="entry name" value="Cro/C1-type_HTH"/>
</dbReference>
<dbReference type="InterPro" id="IPR010982">
    <property type="entry name" value="Lambda_DNA-bd_dom_sf"/>
</dbReference>
<organism evidence="9 10">
    <name type="scientific">Acinetobacter towneri</name>
    <dbReference type="NCBI Taxonomy" id="202956"/>
    <lineage>
        <taxon>Bacteria</taxon>
        <taxon>Pseudomonadati</taxon>
        <taxon>Pseudomonadota</taxon>
        <taxon>Gammaproteobacteria</taxon>
        <taxon>Moraxellales</taxon>
        <taxon>Moraxellaceae</taxon>
        <taxon>Acinetobacter</taxon>
    </lineage>
</organism>